<sequence>MAPTDPLSSSVPSKRTKPPRRLTMEKKAAIIEQVQLGRLQAEVGREFEISKQTVSDFIKNKVKILKAAAKLTAAGKKNASQGVYPKLKEALIVWLSAMIAKKIPVSEDILKQKAEVFALQVGVKDFKFSAGITFEGFADPDKDLELCADLTDDKIIRQVTEDSEDSNNENEEPSPTQPTSSELTRALMTLSSVYSGNMTLTEIEEMANKAIDEVISHLQHAPFSVATDGSNDAGNDAKLYPIVVTFCDSTVRTALLAMPALEATEYMILKFPLKCELLKSAEVARLASIEHARFSNVKYLINRFAVLLPLQEGQDVNSALDDIQAEFMRLQLEELPAAVPKEPQIDEQWRAVSGLREVDGSFKYARLSKFMLGVLTLPHSNAECERVFSKVKKAHTQFHASTSKKTVKQLLVARCAQSHSGKCHEQVFDKDFLRKAKAATASMLAHPSTSET</sequence>
<evidence type="ECO:0000313" key="8">
    <source>
        <dbReference type="EMBL" id="KAH8033848.1"/>
    </source>
</evidence>
<dbReference type="Pfam" id="PF05699">
    <property type="entry name" value="Dimer_Tnp_hAT"/>
    <property type="match status" value="1"/>
</dbReference>
<dbReference type="EMBL" id="JABSTU010000004">
    <property type="protein sequence ID" value="KAH8033848.1"/>
    <property type="molecule type" value="Genomic_DNA"/>
</dbReference>
<evidence type="ECO:0000259" key="5">
    <source>
        <dbReference type="Pfam" id="PF03221"/>
    </source>
</evidence>
<dbReference type="AlphaFoldDB" id="A0A9J6EIJ3"/>
<evidence type="ECO:0000259" key="6">
    <source>
        <dbReference type="Pfam" id="PF04218"/>
    </source>
</evidence>
<dbReference type="Proteomes" id="UP000821866">
    <property type="component" value="Chromosome 2"/>
</dbReference>
<dbReference type="PANTHER" id="PTHR37162">
    <property type="entry name" value="HAT FAMILY DIMERISATION DOMAINCONTAINING PROTEIN-RELATED"/>
    <property type="match status" value="1"/>
</dbReference>
<accession>A0A9J6EIJ3</accession>
<reference evidence="8" key="2">
    <citation type="submission" date="2021-09" db="EMBL/GenBank/DDBJ databases">
        <authorList>
            <person name="Jia N."/>
            <person name="Wang J."/>
            <person name="Shi W."/>
            <person name="Du L."/>
            <person name="Sun Y."/>
            <person name="Zhan W."/>
            <person name="Jiang J."/>
            <person name="Wang Q."/>
            <person name="Zhang B."/>
            <person name="Ji P."/>
            <person name="Sakyi L.B."/>
            <person name="Cui X."/>
            <person name="Yuan T."/>
            <person name="Jiang B."/>
            <person name="Yang W."/>
            <person name="Lam T.T.-Y."/>
            <person name="Chang Q."/>
            <person name="Ding S."/>
            <person name="Wang X."/>
            <person name="Zhu J."/>
            <person name="Ruan X."/>
            <person name="Zhao L."/>
            <person name="Wei J."/>
            <person name="Que T."/>
            <person name="Du C."/>
            <person name="Cheng J."/>
            <person name="Dai P."/>
            <person name="Han X."/>
            <person name="Huang E."/>
            <person name="Gao Y."/>
            <person name="Liu J."/>
            <person name="Shao H."/>
            <person name="Ye R."/>
            <person name="Li L."/>
            <person name="Wei W."/>
            <person name="Wang X."/>
            <person name="Wang C."/>
            <person name="Huo Q."/>
            <person name="Li W."/>
            <person name="Guo W."/>
            <person name="Chen H."/>
            <person name="Chen S."/>
            <person name="Zhou L."/>
            <person name="Zhou L."/>
            <person name="Ni X."/>
            <person name="Tian J."/>
            <person name="Zhou Y."/>
            <person name="Sheng Y."/>
            <person name="Liu T."/>
            <person name="Pan Y."/>
            <person name="Xia L."/>
            <person name="Li J."/>
            <person name="Zhao F."/>
            <person name="Cao W."/>
        </authorList>
    </citation>
    <scope>NUCLEOTIDE SEQUENCE</scope>
    <source>
        <strain evidence="8">Rmic-2018</strain>
        <tissue evidence="8">Larvae</tissue>
    </source>
</reference>
<dbReference type="Pfam" id="PF04218">
    <property type="entry name" value="CENP-B_N"/>
    <property type="match status" value="1"/>
</dbReference>
<evidence type="ECO:0000256" key="3">
    <source>
        <dbReference type="ARBA" id="ARBA00023242"/>
    </source>
</evidence>
<organism evidence="8 9">
    <name type="scientific">Rhipicephalus microplus</name>
    <name type="common">Cattle tick</name>
    <name type="synonym">Boophilus microplus</name>
    <dbReference type="NCBI Taxonomy" id="6941"/>
    <lineage>
        <taxon>Eukaryota</taxon>
        <taxon>Metazoa</taxon>
        <taxon>Ecdysozoa</taxon>
        <taxon>Arthropoda</taxon>
        <taxon>Chelicerata</taxon>
        <taxon>Arachnida</taxon>
        <taxon>Acari</taxon>
        <taxon>Parasitiformes</taxon>
        <taxon>Ixodida</taxon>
        <taxon>Ixodoidea</taxon>
        <taxon>Ixodidae</taxon>
        <taxon>Rhipicephalinae</taxon>
        <taxon>Rhipicephalus</taxon>
        <taxon>Boophilus</taxon>
    </lineage>
</organism>
<dbReference type="InterPro" id="IPR007889">
    <property type="entry name" value="HTH_Psq"/>
</dbReference>
<feature type="region of interest" description="Disordered" evidence="4">
    <location>
        <begin position="159"/>
        <end position="181"/>
    </location>
</feature>
<dbReference type="GO" id="GO:0005634">
    <property type="term" value="C:nucleus"/>
    <property type="evidence" value="ECO:0007669"/>
    <property type="project" value="UniProtKB-SubCell"/>
</dbReference>
<keyword evidence="9" id="KW-1185">Reference proteome</keyword>
<dbReference type="InterPro" id="IPR008906">
    <property type="entry name" value="HATC_C_dom"/>
</dbReference>
<feature type="domain" description="HAT C-terminal dimerisation" evidence="7">
    <location>
        <begin position="363"/>
        <end position="413"/>
    </location>
</feature>
<feature type="compositionally biased region" description="Acidic residues" evidence="4">
    <location>
        <begin position="161"/>
        <end position="172"/>
    </location>
</feature>
<dbReference type="PANTHER" id="PTHR37162:SF10">
    <property type="entry name" value="DUF4371 DOMAIN-CONTAINING PROTEIN"/>
    <property type="match status" value="1"/>
</dbReference>
<evidence type="ECO:0000256" key="2">
    <source>
        <dbReference type="ARBA" id="ARBA00023125"/>
    </source>
</evidence>
<keyword evidence="3" id="KW-0539">Nucleus</keyword>
<dbReference type="Gene3D" id="1.10.10.60">
    <property type="entry name" value="Homeodomain-like"/>
    <property type="match status" value="2"/>
</dbReference>
<evidence type="ECO:0000256" key="4">
    <source>
        <dbReference type="SAM" id="MobiDB-lite"/>
    </source>
</evidence>
<dbReference type="InterPro" id="IPR009057">
    <property type="entry name" value="Homeodomain-like_sf"/>
</dbReference>
<gene>
    <name evidence="8" type="ORF">HPB51_016620</name>
</gene>
<name>A0A9J6EIJ3_RHIMP</name>
<dbReference type="InterPro" id="IPR006600">
    <property type="entry name" value="HTH_CenpB_DNA-bd_dom"/>
</dbReference>
<reference evidence="8" key="1">
    <citation type="journal article" date="2020" name="Cell">
        <title>Large-Scale Comparative Analyses of Tick Genomes Elucidate Their Genetic Diversity and Vector Capacities.</title>
        <authorList>
            <consortium name="Tick Genome and Microbiome Consortium (TIGMIC)"/>
            <person name="Jia N."/>
            <person name="Wang J."/>
            <person name="Shi W."/>
            <person name="Du L."/>
            <person name="Sun Y."/>
            <person name="Zhan W."/>
            <person name="Jiang J.F."/>
            <person name="Wang Q."/>
            <person name="Zhang B."/>
            <person name="Ji P."/>
            <person name="Bell-Sakyi L."/>
            <person name="Cui X.M."/>
            <person name="Yuan T.T."/>
            <person name="Jiang B.G."/>
            <person name="Yang W.F."/>
            <person name="Lam T.T."/>
            <person name="Chang Q.C."/>
            <person name="Ding S.J."/>
            <person name="Wang X.J."/>
            <person name="Zhu J.G."/>
            <person name="Ruan X.D."/>
            <person name="Zhao L."/>
            <person name="Wei J.T."/>
            <person name="Ye R.Z."/>
            <person name="Que T.C."/>
            <person name="Du C.H."/>
            <person name="Zhou Y.H."/>
            <person name="Cheng J.X."/>
            <person name="Dai P.F."/>
            <person name="Guo W.B."/>
            <person name="Han X.H."/>
            <person name="Huang E.J."/>
            <person name="Li L.F."/>
            <person name="Wei W."/>
            <person name="Gao Y.C."/>
            <person name="Liu J.Z."/>
            <person name="Shao H.Z."/>
            <person name="Wang X."/>
            <person name="Wang C.C."/>
            <person name="Yang T.C."/>
            <person name="Huo Q.B."/>
            <person name="Li W."/>
            <person name="Chen H.Y."/>
            <person name="Chen S.E."/>
            <person name="Zhou L.G."/>
            <person name="Ni X.B."/>
            <person name="Tian J.H."/>
            <person name="Sheng Y."/>
            <person name="Liu T."/>
            <person name="Pan Y.S."/>
            <person name="Xia L.Y."/>
            <person name="Li J."/>
            <person name="Zhao F."/>
            <person name="Cao W.C."/>
        </authorList>
    </citation>
    <scope>NUCLEOTIDE SEQUENCE</scope>
    <source>
        <strain evidence="8">Rmic-2018</strain>
    </source>
</reference>
<dbReference type="VEuPathDB" id="VectorBase:LOC119166525"/>
<dbReference type="GO" id="GO:0046983">
    <property type="term" value="F:protein dimerization activity"/>
    <property type="evidence" value="ECO:0007669"/>
    <property type="project" value="InterPro"/>
</dbReference>
<evidence type="ECO:0008006" key="10">
    <source>
        <dbReference type="Google" id="ProtNLM"/>
    </source>
</evidence>
<keyword evidence="2" id="KW-0238">DNA-binding</keyword>
<dbReference type="Pfam" id="PF03221">
    <property type="entry name" value="HTH_Tnp_Tc5"/>
    <property type="match status" value="1"/>
</dbReference>
<proteinExistence type="predicted"/>
<feature type="domain" description="HTH CENPB-type" evidence="5">
    <location>
        <begin position="84"/>
        <end position="131"/>
    </location>
</feature>
<dbReference type="GO" id="GO:0003677">
    <property type="term" value="F:DNA binding"/>
    <property type="evidence" value="ECO:0007669"/>
    <property type="project" value="UniProtKB-KW"/>
</dbReference>
<dbReference type="SUPFAM" id="SSF46689">
    <property type="entry name" value="Homeodomain-like"/>
    <property type="match status" value="2"/>
</dbReference>
<protein>
    <recommendedName>
        <fullName evidence="10">HTH psq-type domain-containing protein</fullName>
    </recommendedName>
</protein>
<comment type="subcellular location">
    <subcellularLocation>
        <location evidence="1">Nucleus</location>
    </subcellularLocation>
</comment>
<evidence type="ECO:0000313" key="9">
    <source>
        <dbReference type="Proteomes" id="UP000821866"/>
    </source>
</evidence>
<evidence type="ECO:0000256" key="1">
    <source>
        <dbReference type="ARBA" id="ARBA00004123"/>
    </source>
</evidence>
<evidence type="ECO:0000259" key="7">
    <source>
        <dbReference type="Pfam" id="PF05699"/>
    </source>
</evidence>
<feature type="domain" description="HTH psq-type" evidence="6">
    <location>
        <begin position="20"/>
        <end position="66"/>
    </location>
</feature>
<comment type="caution">
    <text evidence="8">The sequence shown here is derived from an EMBL/GenBank/DDBJ whole genome shotgun (WGS) entry which is preliminary data.</text>
</comment>
<feature type="compositionally biased region" description="Polar residues" evidence="4">
    <location>
        <begin position="1"/>
        <end position="13"/>
    </location>
</feature>
<feature type="region of interest" description="Disordered" evidence="4">
    <location>
        <begin position="1"/>
        <end position="22"/>
    </location>
</feature>